<dbReference type="GO" id="GO:0006310">
    <property type="term" value="P:DNA recombination"/>
    <property type="evidence" value="ECO:0007669"/>
    <property type="project" value="UniProtKB-KW"/>
</dbReference>
<keyword evidence="4" id="KW-1185">Reference proteome</keyword>
<dbReference type="AlphaFoldDB" id="A0ABD3I6Z1"/>
<organism evidence="3 4">
    <name type="scientific">Riccia sorocarpa</name>
    <dbReference type="NCBI Taxonomy" id="122646"/>
    <lineage>
        <taxon>Eukaryota</taxon>
        <taxon>Viridiplantae</taxon>
        <taxon>Streptophyta</taxon>
        <taxon>Embryophyta</taxon>
        <taxon>Marchantiophyta</taxon>
        <taxon>Marchantiopsida</taxon>
        <taxon>Marchantiidae</taxon>
        <taxon>Marchantiales</taxon>
        <taxon>Ricciaceae</taxon>
        <taxon>Riccia</taxon>
    </lineage>
</organism>
<feature type="coiled-coil region" evidence="2">
    <location>
        <begin position="580"/>
        <end position="607"/>
    </location>
</feature>
<proteinExistence type="predicted"/>
<name>A0ABD3I6Z1_9MARC</name>
<dbReference type="SUPFAM" id="SSF56349">
    <property type="entry name" value="DNA breaking-rejoining enzymes"/>
    <property type="match status" value="1"/>
</dbReference>
<gene>
    <name evidence="3" type="ORF">R1sor_012291</name>
</gene>
<dbReference type="InterPro" id="IPR011010">
    <property type="entry name" value="DNA_brk_join_enz"/>
</dbReference>
<evidence type="ECO:0000313" key="4">
    <source>
        <dbReference type="Proteomes" id="UP001633002"/>
    </source>
</evidence>
<dbReference type="InterPro" id="IPR013762">
    <property type="entry name" value="Integrase-like_cat_sf"/>
</dbReference>
<evidence type="ECO:0000256" key="1">
    <source>
        <dbReference type="ARBA" id="ARBA00023172"/>
    </source>
</evidence>
<keyword evidence="2" id="KW-0175">Coiled coil</keyword>
<protein>
    <submittedName>
        <fullName evidence="3">Uncharacterized protein</fullName>
    </submittedName>
</protein>
<evidence type="ECO:0000313" key="3">
    <source>
        <dbReference type="EMBL" id="KAL3698215.1"/>
    </source>
</evidence>
<reference evidence="3 4" key="1">
    <citation type="submission" date="2024-09" db="EMBL/GenBank/DDBJ databases">
        <title>Chromosome-scale assembly of Riccia sorocarpa.</title>
        <authorList>
            <person name="Paukszto L."/>
        </authorList>
    </citation>
    <scope>NUCLEOTIDE SEQUENCE [LARGE SCALE GENOMIC DNA]</scope>
    <source>
        <strain evidence="3">LP-2024</strain>
        <tissue evidence="3">Aerial parts of the thallus</tissue>
    </source>
</reference>
<keyword evidence="1" id="KW-0233">DNA recombination</keyword>
<accession>A0ABD3I6Z1</accession>
<sequence length="789" mass="89839">MFSLWFSLQLELAQDECVGWSLKVRGYNTRKVAKHLKATLVWRQTYDIGKASVSVRSYCSIGFGYGVKWWWGMGKSAVRVDGVGKSEYIIPLTSTHDFRLLLVTGRLKETEVLRAIPVVTASLEVMMDLIGDIYDERRGESAQKHDKMVLRYFSEFSGGQITDLVNKSNSELKEIFGRFANFFFMKKEQTGVPGWQTAMNYLSALSQVFKRVPFSKQQGIFADAEWYNGVRSTLAKKYVSLARASGEPLVESPDPLTDELLLEVCKFLYEKNTCKSMKDRAFLVNQWHLFGRVSEVSYLRNRFLDFSASAGALLLDMIRTKGTKIGKPTRYSLFVHHDSWMKCVLHSMGSSFILNQETSKEDDYCYPDIPRGEKVSSYINGVLRDVTGSMKGRANLTSHSGRHGAAAEADCNQTVNVTWIIERGEWVVDRINTAFEYIFGNSRNDRRVARVLAGWPDSSAGGLPPLLQDLDHPTLPATLSSLAEDLFSQTLPLALKEMLLAVQLYRFEDVYQYNPNHILVSTIAEHAAIYDLSVADLISIGQKLFTSFQRRNLGQLSVEESPDSISGRLNRLTEVQLEVRVELNQQLDEIRRELRQATRMVQEEVKTSVREEVKHLKNALLSEISEKALVNPEATSCDMQIGDMVEIHTPREEARGSKRSFPSHLQKLGGLSLADAYFEFVRWGLSDCTTSGKKEYDAWIDLRQLYTFARRLEPLFCEVSDPPSFHGEEFHEWRAQVRPMIQVAAQKLHKKIEEFHQQKKVVGSTSRKRKPTDKALASLKRMRAMVEEE</sequence>
<comment type="caution">
    <text evidence="3">The sequence shown here is derived from an EMBL/GenBank/DDBJ whole genome shotgun (WGS) entry which is preliminary data.</text>
</comment>
<dbReference type="EMBL" id="JBJQOH010000002">
    <property type="protein sequence ID" value="KAL3698215.1"/>
    <property type="molecule type" value="Genomic_DNA"/>
</dbReference>
<dbReference type="Gene3D" id="1.10.443.10">
    <property type="entry name" value="Intergrase catalytic core"/>
    <property type="match status" value="1"/>
</dbReference>
<dbReference type="Proteomes" id="UP001633002">
    <property type="component" value="Unassembled WGS sequence"/>
</dbReference>
<evidence type="ECO:0000256" key="2">
    <source>
        <dbReference type="SAM" id="Coils"/>
    </source>
</evidence>